<accession>K1TLK4</accession>
<dbReference type="Gene3D" id="1.10.287.610">
    <property type="entry name" value="Helix hairpin bin"/>
    <property type="match status" value="1"/>
</dbReference>
<proteinExistence type="predicted"/>
<dbReference type="GO" id="GO:0003911">
    <property type="term" value="F:DNA ligase (NAD+) activity"/>
    <property type="evidence" value="ECO:0007669"/>
    <property type="project" value="UniProtKB-EC"/>
</dbReference>
<organism evidence="2">
    <name type="scientific">human gut metagenome</name>
    <dbReference type="NCBI Taxonomy" id="408170"/>
    <lineage>
        <taxon>unclassified sequences</taxon>
        <taxon>metagenomes</taxon>
        <taxon>organismal metagenomes</taxon>
    </lineage>
</organism>
<evidence type="ECO:0000256" key="1">
    <source>
        <dbReference type="SAM" id="MobiDB-lite"/>
    </source>
</evidence>
<feature type="region of interest" description="Disordered" evidence="1">
    <location>
        <begin position="30"/>
        <end position="49"/>
    </location>
</feature>
<gene>
    <name evidence="2" type="ORF">OBE_04913</name>
</gene>
<name>K1TLK4_9ZZZZ</name>
<dbReference type="SUPFAM" id="SSF56091">
    <property type="entry name" value="DNA ligase/mRNA capping enzyme, catalytic domain"/>
    <property type="match status" value="1"/>
</dbReference>
<dbReference type="AlphaFoldDB" id="K1TLK4"/>
<comment type="caution">
    <text evidence="2">The sequence shown here is derived from an EMBL/GenBank/DDBJ whole genome shotgun (WGS) entry which is preliminary data.</text>
</comment>
<protein>
    <submittedName>
        <fullName evidence="2">Protein containing NAD-dependent DNA ligase, adenylation domain protein</fullName>
        <ecNumber evidence="2">6.5.1.2</ecNumber>
    </submittedName>
</protein>
<sequence length="49" mass="5475">RDCPIMTDREYDQLVDELQALETETGLILSNSPTQHVGGDDPGWSGDWL</sequence>
<keyword evidence="2" id="KW-0436">Ligase</keyword>
<dbReference type="EC" id="6.5.1.2" evidence="2"/>
<evidence type="ECO:0000313" key="2">
    <source>
        <dbReference type="EMBL" id="EKC68479.1"/>
    </source>
</evidence>
<feature type="non-terminal residue" evidence="2">
    <location>
        <position position="1"/>
    </location>
</feature>
<reference evidence="2" key="1">
    <citation type="journal article" date="2013" name="Environ. Microbiol.">
        <title>Microbiota from the distal guts of lean and obese adolescents exhibit partial functional redundancy besides clear differences in community structure.</title>
        <authorList>
            <person name="Ferrer M."/>
            <person name="Ruiz A."/>
            <person name="Lanza F."/>
            <person name="Haange S.B."/>
            <person name="Oberbach A."/>
            <person name="Till H."/>
            <person name="Bargiela R."/>
            <person name="Campoy C."/>
            <person name="Segura M.T."/>
            <person name="Richter M."/>
            <person name="von Bergen M."/>
            <person name="Seifert J."/>
            <person name="Suarez A."/>
        </authorList>
    </citation>
    <scope>NUCLEOTIDE SEQUENCE</scope>
</reference>
<dbReference type="EMBL" id="AJWZ01003348">
    <property type="protein sequence ID" value="EKC68479.1"/>
    <property type="molecule type" value="Genomic_DNA"/>
</dbReference>